<evidence type="ECO:0000313" key="1">
    <source>
        <dbReference type="EMBL" id="KAK2119388.1"/>
    </source>
</evidence>
<evidence type="ECO:0008006" key="3">
    <source>
        <dbReference type="Google" id="ProtNLM"/>
    </source>
</evidence>
<dbReference type="InterPro" id="IPR015947">
    <property type="entry name" value="PUA-like_sf"/>
</dbReference>
<dbReference type="PANTHER" id="PTHR31666:SF0">
    <property type="entry name" value="PROTEIN EOLA1-RELATED"/>
    <property type="match status" value="1"/>
</dbReference>
<dbReference type="InterPro" id="IPR033615">
    <property type="entry name" value="EOLA1/EOLA2"/>
</dbReference>
<evidence type="ECO:0000313" key="2">
    <source>
        <dbReference type="Proteomes" id="UP001266305"/>
    </source>
</evidence>
<sequence>MKFGCLSFRQPYAGFAVNGGKTVEARWCPLLSTYRNCTIAIHIAHGLGREGEMFGRGVIMGLVDIGETLQCPEDLTPDEVVELENQAALTSLKQKYLTVISNPSIEQKRKRTKIIALKVPGVGETWDASSWLTQLAPAASSAGAAAGLCVELTGLGALLNRQSEIWKGRLACSSD</sequence>
<keyword evidence="2" id="KW-1185">Reference proteome</keyword>
<reference evidence="1 2" key="1">
    <citation type="submission" date="2023-05" db="EMBL/GenBank/DDBJ databases">
        <title>B98-5 Cell Line De Novo Hybrid Assembly: An Optical Mapping Approach.</title>
        <authorList>
            <person name="Kananen K."/>
            <person name="Auerbach J.A."/>
            <person name="Kautto E."/>
            <person name="Blachly J.S."/>
        </authorList>
    </citation>
    <scope>NUCLEOTIDE SEQUENCE [LARGE SCALE GENOMIC DNA]</scope>
    <source>
        <strain evidence="1">B95-8</strain>
        <tissue evidence="1">Cell line</tissue>
    </source>
</reference>
<dbReference type="PANTHER" id="PTHR31666">
    <property type="entry name" value="PROTEIN CXORF40A-RELATED"/>
    <property type="match status" value="1"/>
</dbReference>
<comment type="caution">
    <text evidence="1">The sequence shown here is derived from an EMBL/GenBank/DDBJ whole genome shotgun (WGS) entry which is preliminary data.</text>
</comment>
<gene>
    <name evidence="1" type="ORF">P7K49_000774</name>
</gene>
<protein>
    <recommendedName>
        <fullName evidence="3">ASCH domain-containing protein</fullName>
    </recommendedName>
</protein>
<name>A0ABQ9WCP1_SAGOE</name>
<proteinExistence type="predicted"/>
<accession>A0ABQ9WCP1</accession>
<dbReference type="EMBL" id="JASSZA010000001">
    <property type="protein sequence ID" value="KAK2119388.1"/>
    <property type="molecule type" value="Genomic_DNA"/>
</dbReference>
<organism evidence="1 2">
    <name type="scientific">Saguinus oedipus</name>
    <name type="common">Cotton-top tamarin</name>
    <name type="synonym">Oedipomidas oedipus</name>
    <dbReference type="NCBI Taxonomy" id="9490"/>
    <lineage>
        <taxon>Eukaryota</taxon>
        <taxon>Metazoa</taxon>
        <taxon>Chordata</taxon>
        <taxon>Craniata</taxon>
        <taxon>Vertebrata</taxon>
        <taxon>Euteleostomi</taxon>
        <taxon>Mammalia</taxon>
        <taxon>Eutheria</taxon>
        <taxon>Euarchontoglires</taxon>
        <taxon>Primates</taxon>
        <taxon>Haplorrhini</taxon>
        <taxon>Platyrrhini</taxon>
        <taxon>Cebidae</taxon>
        <taxon>Callitrichinae</taxon>
        <taxon>Saguinus</taxon>
    </lineage>
</organism>
<dbReference type="Proteomes" id="UP001266305">
    <property type="component" value="Unassembled WGS sequence"/>
</dbReference>
<dbReference type="SUPFAM" id="SSF88697">
    <property type="entry name" value="PUA domain-like"/>
    <property type="match status" value="1"/>
</dbReference>